<keyword evidence="6" id="KW-0732">Signal</keyword>
<feature type="region of interest" description="Disordered" evidence="4">
    <location>
        <begin position="839"/>
        <end position="877"/>
    </location>
</feature>
<gene>
    <name evidence="7" type="ORF">TBRA_LOCUS12426</name>
</gene>
<dbReference type="InterPro" id="IPR050271">
    <property type="entry name" value="UDP-glycosyltransferase"/>
</dbReference>
<keyword evidence="5" id="KW-1133">Transmembrane helix</keyword>
<sequence length="877" mass="100187">MNCFGFQMIIFCLVLFIETCVSVASDHFNILALFPYAGKSHFDVVEPLLNELARRGHNLSVYSHFPKKESLANYHDFYIGSKSSKGINVIDLNSVKESYQLVKMVGFFELGLEQVCRRGLLHPHIQNLLKSTDQYDLVISEMFHTDCFVPFAEKFQAPLVLVRTSAMAAWLSARTASPHNPSYVPGTTSGLPTRMSFAQRLANTLDFVLYNALYQIYNAKGERLARQYFGEAMSPLQSTAARASLFLINSHFVSQYAKPTLPNVKEIAGLHLKDARPLSEDLESWMSGEYGVVYMNLGSMIKPSTMDRDKRDAFLRVFAELHPVKVLLRWDNREMEIVLPQNVKLIEWAPQNDILHHPNVKLFIGHAGMLGIIEAIHAGIPMVMIPMFGDQESNAMISQEKGLGLVLQYYDINYDSLNLTIREVLFKKNNMYSQRLCSHCEQYKHATYHKRQSCWNENCAAYGGGSSWSSGKYNNNAQGSSNNTWQMQKQFNQQSNYYDQYKQRDNRPKILTPLPRPRPSTSAARELKHLQRIPLRARQWTPARLTGFHTLIITLDHTEREMRNIARIFRIQMSFILKSFHFRSEVSAIIYYCNCDYSTKLPYAYTLVVKVRFWLCFVHPVQIDKLYTRTPASQPWSSIIIALIRARNTKLPFEYALHSSLCCALKYISLALIYFLFLFCIVNIFKPGKSDLYIYYATGRRYGWTREAWSVFSSYIDLTLPRYGSLIPNSLKIPDCAAAAAEHARRNHHTIRFSFNLRARCSASATMNACVALCTKSSAYNNARIHSAKMDTLAREPRLKRREREFPRDSLNRVRLAASNLATSDSSEVPILMASLVRTPSQHGARTNSGSRSQILRHNQPPVAGLQEPLHSQLTIG</sequence>
<evidence type="ECO:0000256" key="1">
    <source>
        <dbReference type="ARBA" id="ARBA00009995"/>
    </source>
</evidence>
<feature type="compositionally biased region" description="Polar residues" evidence="4">
    <location>
        <begin position="839"/>
        <end position="857"/>
    </location>
</feature>
<dbReference type="EMBL" id="CADCXV010001047">
    <property type="protein sequence ID" value="CAB0040732.1"/>
    <property type="molecule type" value="Genomic_DNA"/>
</dbReference>
<proteinExistence type="inferred from homology"/>
<dbReference type="SUPFAM" id="SSF53756">
    <property type="entry name" value="UDP-Glycosyltransferase/glycogen phosphorylase"/>
    <property type="match status" value="1"/>
</dbReference>
<dbReference type="Gene3D" id="3.40.50.2000">
    <property type="entry name" value="Glycogen Phosphorylase B"/>
    <property type="match status" value="2"/>
</dbReference>
<dbReference type="Proteomes" id="UP000479190">
    <property type="component" value="Unassembled WGS sequence"/>
</dbReference>
<reference evidence="7 8" key="1">
    <citation type="submission" date="2020-02" db="EMBL/GenBank/DDBJ databases">
        <authorList>
            <person name="Ferguson B K."/>
        </authorList>
    </citation>
    <scope>NUCLEOTIDE SEQUENCE [LARGE SCALE GENOMIC DNA]</scope>
</reference>
<comment type="similarity">
    <text evidence="1">Belongs to the UDP-glycosyltransferase family.</text>
</comment>
<evidence type="ECO:0000256" key="2">
    <source>
        <dbReference type="ARBA" id="ARBA00022676"/>
    </source>
</evidence>
<feature type="chain" id="PRO_5026027823" evidence="6">
    <location>
        <begin position="25"/>
        <end position="877"/>
    </location>
</feature>
<dbReference type="Pfam" id="PF00201">
    <property type="entry name" value="UDPGT"/>
    <property type="match status" value="1"/>
</dbReference>
<dbReference type="OrthoDB" id="5835829at2759"/>
<keyword evidence="3" id="KW-0808">Transferase</keyword>
<dbReference type="PANTHER" id="PTHR48043">
    <property type="entry name" value="EG:EG0003.4 PROTEIN-RELATED"/>
    <property type="match status" value="1"/>
</dbReference>
<organism evidence="7 8">
    <name type="scientific">Trichogramma brassicae</name>
    <dbReference type="NCBI Taxonomy" id="86971"/>
    <lineage>
        <taxon>Eukaryota</taxon>
        <taxon>Metazoa</taxon>
        <taxon>Ecdysozoa</taxon>
        <taxon>Arthropoda</taxon>
        <taxon>Hexapoda</taxon>
        <taxon>Insecta</taxon>
        <taxon>Pterygota</taxon>
        <taxon>Neoptera</taxon>
        <taxon>Endopterygota</taxon>
        <taxon>Hymenoptera</taxon>
        <taxon>Apocrita</taxon>
        <taxon>Proctotrupomorpha</taxon>
        <taxon>Chalcidoidea</taxon>
        <taxon>Trichogrammatidae</taxon>
        <taxon>Trichogramma</taxon>
    </lineage>
</organism>
<keyword evidence="8" id="KW-1185">Reference proteome</keyword>
<evidence type="ECO:0000313" key="7">
    <source>
        <dbReference type="EMBL" id="CAB0040732.1"/>
    </source>
</evidence>
<dbReference type="InterPro" id="IPR002213">
    <property type="entry name" value="UDP_glucos_trans"/>
</dbReference>
<keyword evidence="5" id="KW-0812">Transmembrane</keyword>
<evidence type="ECO:0000256" key="6">
    <source>
        <dbReference type="SAM" id="SignalP"/>
    </source>
</evidence>
<dbReference type="CDD" id="cd03784">
    <property type="entry name" value="GT1_Gtf-like"/>
    <property type="match status" value="1"/>
</dbReference>
<keyword evidence="5" id="KW-0472">Membrane</keyword>
<evidence type="ECO:0000313" key="8">
    <source>
        <dbReference type="Proteomes" id="UP000479190"/>
    </source>
</evidence>
<evidence type="ECO:0000256" key="4">
    <source>
        <dbReference type="SAM" id="MobiDB-lite"/>
    </source>
</evidence>
<dbReference type="FunFam" id="3.40.50.2000:FF:000021">
    <property type="entry name" value="UDP-glucuronosyltransferase"/>
    <property type="match status" value="1"/>
</dbReference>
<accession>A0A6H5IT24</accession>
<protein>
    <submittedName>
        <fullName evidence="7">Uncharacterized protein</fullName>
    </submittedName>
</protein>
<evidence type="ECO:0000256" key="5">
    <source>
        <dbReference type="SAM" id="Phobius"/>
    </source>
</evidence>
<dbReference type="PANTHER" id="PTHR48043:SF145">
    <property type="entry name" value="FI06409P-RELATED"/>
    <property type="match status" value="1"/>
</dbReference>
<dbReference type="AlphaFoldDB" id="A0A6H5IT24"/>
<dbReference type="GO" id="GO:0008194">
    <property type="term" value="F:UDP-glycosyltransferase activity"/>
    <property type="evidence" value="ECO:0007669"/>
    <property type="project" value="InterPro"/>
</dbReference>
<feature type="transmembrane region" description="Helical" evidence="5">
    <location>
        <begin position="667"/>
        <end position="685"/>
    </location>
</feature>
<dbReference type="PROSITE" id="PS00375">
    <property type="entry name" value="UDPGT"/>
    <property type="match status" value="1"/>
</dbReference>
<keyword evidence="2" id="KW-0328">Glycosyltransferase</keyword>
<dbReference type="InterPro" id="IPR035595">
    <property type="entry name" value="UDP_glycos_trans_CS"/>
</dbReference>
<name>A0A6H5IT24_9HYME</name>
<feature type="signal peptide" evidence="6">
    <location>
        <begin position="1"/>
        <end position="24"/>
    </location>
</feature>
<evidence type="ECO:0000256" key="3">
    <source>
        <dbReference type="ARBA" id="ARBA00022679"/>
    </source>
</evidence>